<reference evidence="4" key="1">
    <citation type="journal article" date="2019" name="Int. J. Syst. Evol. Microbiol.">
        <title>The Global Catalogue of Microorganisms (GCM) 10K type strain sequencing project: providing services to taxonomists for standard genome sequencing and annotation.</title>
        <authorList>
            <consortium name="The Broad Institute Genomics Platform"/>
            <consortium name="The Broad Institute Genome Sequencing Center for Infectious Disease"/>
            <person name="Wu L."/>
            <person name="Ma J."/>
        </authorList>
    </citation>
    <scope>NUCLEOTIDE SEQUENCE [LARGE SCALE GENOMIC DNA]</scope>
    <source>
        <strain evidence="4">JCM 18198</strain>
    </source>
</reference>
<gene>
    <name evidence="3" type="ORF">GCM10023230_00510</name>
</gene>
<accession>A0ABP8ZHS8</accession>
<dbReference type="EMBL" id="BAABIP010000003">
    <property type="protein sequence ID" value="GAA4756784.1"/>
    <property type="molecule type" value="Genomic_DNA"/>
</dbReference>
<dbReference type="InterPro" id="IPR052048">
    <property type="entry name" value="ST_Response_Regulator"/>
</dbReference>
<sequence length="127" mass="14863">MKKAQLTFIIDDDNIFVFVLKKLLEKNENFVEFRDFKNGEDVIEILEKDVAQFPDIILLDINMPVVDGWQFLQKLEELPNKDRLNIFVMSSSIDVADVEKAKQFTTVKNYVSKPINQDKLNQLLEQI</sequence>
<dbReference type="SMART" id="SM00448">
    <property type="entry name" value="REC"/>
    <property type="match status" value="1"/>
</dbReference>
<keyword evidence="1" id="KW-0597">Phosphoprotein</keyword>
<evidence type="ECO:0000259" key="2">
    <source>
        <dbReference type="PROSITE" id="PS50110"/>
    </source>
</evidence>
<evidence type="ECO:0000313" key="3">
    <source>
        <dbReference type="EMBL" id="GAA4756784.1"/>
    </source>
</evidence>
<dbReference type="PANTHER" id="PTHR43228">
    <property type="entry name" value="TWO-COMPONENT RESPONSE REGULATOR"/>
    <property type="match status" value="1"/>
</dbReference>
<dbReference type="RefSeq" id="WP_264542910.1">
    <property type="nucleotide sequence ID" value="NZ_BAABIP010000003.1"/>
</dbReference>
<protein>
    <submittedName>
        <fullName evidence="3">Response regulator</fullName>
    </submittedName>
</protein>
<dbReference type="PANTHER" id="PTHR43228:SF1">
    <property type="entry name" value="TWO-COMPONENT RESPONSE REGULATOR ARR22"/>
    <property type="match status" value="1"/>
</dbReference>
<dbReference type="InterPro" id="IPR011006">
    <property type="entry name" value="CheY-like_superfamily"/>
</dbReference>
<dbReference type="InterPro" id="IPR001789">
    <property type="entry name" value="Sig_transdc_resp-reg_receiver"/>
</dbReference>
<name>A0ABP8ZHS8_9FLAO</name>
<evidence type="ECO:0000256" key="1">
    <source>
        <dbReference type="PROSITE-ProRule" id="PRU00169"/>
    </source>
</evidence>
<feature type="domain" description="Response regulatory" evidence="2">
    <location>
        <begin position="6"/>
        <end position="127"/>
    </location>
</feature>
<comment type="caution">
    <text evidence="3">The sequence shown here is derived from an EMBL/GenBank/DDBJ whole genome shotgun (WGS) entry which is preliminary data.</text>
</comment>
<dbReference type="Pfam" id="PF00072">
    <property type="entry name" value="Response_reg"/>
    <property type="match status" value="1"/>
</dbReference>
<dbReference type="Gene3D" id="3.40.50.2300">
    <property type="match status" value="1"/>
</dbReference>
<dbReference type="Proteomes" id="UP001500141">
    <property type="component" value="Unassembled WGS sequence"/>
</dbReference>
<organism evidence="3 4">
    <name type="scientific">Flavobacterium hankyongi</name>
    <dbReference type="NCBI Taxonomy" id="1176532"/>
    <lineage>
        <taxon>Bacteria</taxon>
        <taxon>Pseudomonadati</taxon>
        <taxon>Bacteroidota</taxon>
        <taxon>Flavobacteriia</taxon>
        <taxon>Flavobacteriales</taxon>
        <taxon>Flavobacteriaceae</taxon>
        <taxon>Flavobacterium</taxon>
    </lineage>
</organism>
<evidence type="ECO:0000313" key="4">
    <source>
        <dbReference type="Proteomes" id="UP001500141"/>
    </source>
</evidence>
<dbReference type="SUPFAM" id="SSF52172">
    <property type="entry name" value="CheY-like"/>
    <property type="match status" value="1"/>
</dbReference>
<keyword evidence="4" id="KW-1185">Reference proteome</keyword>
<dbReference type="PROSITE" id="PS50110">
    <property type="entry name" value="RESPONSE_REGULATORY"/>
    <property type="match status" value="1"/>
</dbReference>
<proteinExistence type="predicted"/>
<feature type="modified residue" description="4-aspartylphosphate" evidence="1">
    <location>
        <position position="60"/>
    </location>
</feature>